<dbReference type="Proteomes" id="UP000517547">
    <property type="component" value="Unassembled WGS sequence"/>
</dbReference>
<evidence type="ECO:0000313" key="3">
    <source>
        <dbReference type="Proteomes" id="UP000517547"/>
    </source>
</evidence>
<keyword evidence="1" id="KW-0812">Transmembrane</keyword>
<name>A0A7Y7Y6P5_9PSED</name>
<sequence>MSKTFSSHLAFGVIASAFSFALCTTLCAFFIAADNLTIIDFRRALLREQWFWYAVFVCVLLSYIVRYMWPRLNPPRSDISTVS</sequence>
<evidence type="ECO:0000313" key="2">
    <source>
        <dbReference type="EMBL" id="NWC18724.1"/>
    </source>
</evidence>
<gene>
    <name evidence="2" type="ORF">HX845_34115</name>
</gene>
<dbReference type="AlphaFoldDB" id="A0A7Y7Y6P5"/>
<reference evidence="2 3" key="1">
    <citation type="submission" date="2020-04" db="EMBL/GenBank/DDBJ databases">
        <title>Molecular characterization of pseudomonads from Agaricus bisporus reveal novel blotch 2 pathogens in Western Europe.</title>
        <authorList>
            <person name="Taparia T."/>
            <person name="Krijger M."/>
            <person name="Haynes E."/>
            <person name="Elpinstone J.G."/>
            <person name="Noble R."/>
            <person name="Van Der Wolf J."/>
        </authorList>
    </citation>
    <scope>NUCLEOTIDE SEQUENCE [LARGE SCALE GENOMIC DNA]</scope>
    <source>
        <strain evidence="2 3">IPO3738</strain>
    </source>
</reference>
<dbReference type="EMBL" id="JACAQE010000016">
    <property type="protein sequence ID" value="NWC18724.1"/>
    <property type="molecule type" value="Genomic_DNA"/>
</dbReference>
<protein>
    <submittedName>
        <fullName evidence="2">Uncharacterized protein</fullName>
    </submittedName>
</protein>
<keyword evidence="1" id="KW-1133">Transmembrane helix</keyword>
<feature type="transmembrane region" description="Helical" evidence="1">
    <location>
        <begin position="9"/>
        <end position="31"/>
    </location>
</feature>
<dbReference type="RefSeq" id="WP_017124946.1">
    <property type="nucleotide sequence ID" value="NZ_JACAQE010000016.1"/>
</dbReference>
<feature type="transmembrane region" description="Helical" evidence="1">
    <location>
        <begin position="51"/>
        <end position="69"/>
    </location>
</feature>
<organism evidence="2 3">
    <name type="scientific">Pseudomonas gingeri</name>
    <dbReference type="NCBI Taxonomy" id="117681"/>
    <lineage>
        <taxon>Bacteria</taxon>
        <taxon>Pseudomonadati</taxon>
        <taxon>Pseudomonadota</taxon>
        <taxon>Gammaproteobacteria</taxon>
        <taxon>Pseudomonadales</taxon>
        <taxon>Pseudomonadaceae</taxon>
        <taxon>Pseudomonas</taxon>
    </lineage>
</organism>
<keyword evidence="1" id="KW-0472">Membrane</keyword>
<comment type="caution">
    <text evidence="2">The sequence shown here is derived from an EMBL/GenBank/DDBJ whole genome shotgun (WGS) entry which is preliminary data.</text>
</comment>
<evidence type="ECO:0000256" key="1">
    <source>
        <dbReference type="SAM" id="Phobius"/>
    </source>
</evidence>
<accession>A0A7Y7Y6P5</accession>
<proteinExistence type="predicted"/>